<feature type="signal peptide" evidence="1">
    <location>
        <begin position="1"/>
        <end position="17"/>
    </location>
</feature>
<proteinExistence type="evidence at transcript level"/>
<sequence length="422" mass="47184">MLLIVLIGLLEVAATDASGCMPFSDETASYKYLTERSRNDETPAQNDSSGAYPDHTHVKRFCKGLHGEEKTGRYVGICLGSEWVYYQGVQECQDRRCSPLPTNDTVTYEYLKATVNAGINFNITVHPDASGKYPELTYIKRICKNFPADSKVQGHIIGMCYNAEWRFSSTPTCPPSGCPPLPDDGIVFYEYYGYAGNRHTVGRAVSKDSSGNYPPQTHARRRCRALSQKADPGEFVGICYKSGTTGESHWDYYSHIRKCPDPRCKPLETNVSVHYEYFTMTNETGRKEGTPAEVDKGGKYPQHTCVRKFCDKSPYTCSVKGPIFGECLDGQWNFTALDECLNARGCNSDDLFDKLGFEGVMVREEEGSDSYKDDFVRFYATGSKVNAECKGKTVQLECSDGEWHDPGTKTVHRCTKEGIRAL</sequence>
<evidence type="ECO:0000256" key="1">
    <source>
        <dbReference type="SAM" id="SignalP"/>
    </source>
</evidence>
<evidence type="ECO:0000313" key="2">
    <source>
        <dbReference type="EMBL" id="AVN88295.1"/>
    </source>
</evidence>
<name>A0A2P1IQ81_HELBE</name>
<reference evidence="2" key="1">
    <citation type="journal article" date="2018" name="Int. J. Parasitol.">
        <title>TGF-beta mimic proteins form an extended gene family in the murine parasite Heligmosomoides polygyrus.</title>
        <authorList>
            <person name="Smyth D.J."/>
            <person name="Harcus Y."/>
            <person name="White M.P.J."/>
            <person name="Gregory W.F."/>
            <person name="Nahler J."/>
            <person name="Stephens I."/>
            <person name="Toke-Bjolgerud E."/>
            <person name="Hewitson J.P."/>
            <person name="Ivens A."/>
            <person name="McSorley H.J."/>
            <person name="Maizels R.M."/>
        </authorList>
    </citation>
    <scope>NUCLEOTIDE SEQUENCE</scope>
</reference>
<protein>
    <submittedName>
        <fullName evidence="2">Transforming growth factor beta mimic 4</fullName>
    </submittedName>
</protein>
<dbReference type="AlphaFoldDB" id="A0A2P1IQ81"/>
<feature type="chain" id="PRO_5015112574" evidence="1">
    <location>
        <begin position="18"/>
        <end position="422"/>
    </location>
</feature>
<organism evidence="2">
    <name type="scientific">Heligmosomoides polygyrus bakeri</name>
    <name type="common">Parasitic nematode worm</name>
    <name type="synonym">Heligmosomoides bakeri</name>
    <dbReference type="NCBI Taxonomy" id="375939"/>
    <lineage>
        <taxon>Eukaryota</taxon>
        <taxon>Metazoa</taxon>
        <taxon>Ecdysozoa</taxon>
        <taxon>Nematoda</taxon>
        <taxon>Chromadorea</taxon>
        <taxon>Rhabditida</taxon>
        <taxon>Rhabditina</taxon>
        <taxon>Rhabditomorpha</taxon>
        <taxon>Strongyloidea</taxon>
        <taxon>Heligmosomidae</taxon>
        <taxon>Heligmosomoides</taxon>
    </lineage>
</organism>
<keyword evidence="1" id="KW-0732">Signal</keyword>
<accession>A0A2P1IQ81</accession>
<dbReference type="EMBL" id="MG429739">
    <property type="protein sequence ID" value="AVN88295.1"/>
    <property type="molecule type" value="mRNA"/>
</dbReference>